<reference evidence="5" key="2">
    <citation type="journal article" date="2019" name="Int. J. Syst. Evol. Microbiol.">
        <title>The Global Catalogue of Microorganisms (GCM) 10K type strain sequencing project: providing services to taxonomists for standard genome sequencing and annotation.</title>
        <authorList>
            <consortium name="The Broad Institute Genomics Platform"/>
            <consortium name="The Broad Institute Genome Sequencing Center for Infectious Disease"/>
            <person name="Wu L."/>
            <person name="Ma J."/>
        </authorList>
    </citation>
    <scope>NUCLEOTIDE SEQUENCE [LARGE SCALE GENOMIC DNA]</scope>
    <source>
        <strain evidence="5">CGMCC 1.15287</strain>
    </source>
</reference>
<evidence type="ECO:0000259" key="1">
    <source>
        <dbReference type="Pfam" id="PF12867"/>
    </source>
</evidence>
<dbReference type="Proteomes" id="UP000642938">
    <property type="component" value="Unassembled WGS sequence"/>
</dbReference>
<evidence type="ECO:0000313" key="2">
    <source>
        <dbReference type="EMBL" id="GGH10169.1"/>
    </source>
</evidence>
<proteinExistence type="predicted"/>
<gene>
    <name evidence="2" type="ORF">GCM10007422_28660</name>
    <name evidence="3" type="ORF">GGQ60_003091</name>
</gene>
<name>A0A7W6KEI2_9SPHI</name>
<dbReference type="EMBL" id="BMHZ01000003">
    <property type="protein sequence ID" value="GGH10169.1"/>
    <property type="molecule type" value="Genomic_DNA"/>
</dbReference>
<dbReference type="InterPro" id="IPR034660">
    <property type="entry name" value="DinB/YfiT-like"/>
</dbReference>
<dbReference type="Pfam" id="PF12867">
    <property type="entry name" value="DinB_2"/>
    <property type="match status" value="1"/>
</dbReference>
<dbReference type="Proteomes" id="UP000532273">
    <property type="component" value="Unassembled WGS sequence"/>
</dbReference>
<evidence type="ECO:0000313" key="3">
    <source>
        <dbReference type="EMBL" id="MBB4109082.1"/>
    </source>
</evidence>
<keyword evidence="5" id="KW-1185">Reference proteome</keyword>
<evidence type="ECO:0000313" key="4">
    <source>
        <dbReference type="Proteomes" id="UP000532273"/>
    </source>
</evidence>
<accession>A0A7W6KEI2</accession>
<feature type="domain" description="DinB-like" evidence="1">
    <location>
        <begin position="13"/>
        <end position="148"/>
    </location>
</feature>
<organism evidence="3 4">
    <name type="scientific">Pedobacter zeae</name>
    <dbReference type="NCBI Taxonomy" id="1737356"/>
    <lineage>
        <taxon>Bacteria</taxon>
        <taxon>Pseudomonadati</taxon>
        <taxon>Bacteroidota</taxon>
        <taxon>Sphingobacteriia</taxon>
        <taxon>Sphingobacteriales</taxon>
        <taxon>Sphingobacteriaceae</taxon>
        <taxon>Pedobacter</taxon>
    </lineage>
</organism>
<protein>
    <recommendedName>
        <fullName evidence="1">DinB-like domain-containing protein</fullName>
    </recommendedName>
</protein>
<evidence type="ECO:0000313" key="5">
    <source>
        <dbReference type="Proteomes" id="UP000642938"/>
    </source>
</evidence>
<reference evidence="2" key="4">
    <citation type="submission" date="2024-05" db="EMBL/GenBank/DDBJ databases">
        <authorList>
            <person name="Sun Q."/>
            <person name="Zhou Y."/>
        </authorList>
    </citation>
    <scope>NUCLEOTIDE SEQUENCE</scope>
    <source>
        <strain evidence="2">CGMCC 1.15287</strain>
    </source>
</reference>
<dbReference type="AlphaFoldDB" id="A0A7W6KEI2"/>
<dbReference type="EMBL" id="JACIEF010000003">
    <property type="protein sequence ID" value="MBB4109082.1"/>
    <property type="molecule type" value="Genomic_DNA"/>
</dbReference>
<dbReference type="Gene3D" id="1.20.120.450">
    <property type="entry name" value="dinb family like domain"/>
    <property type="match status" value="1"/>
</dbReference>
<dbReference type="InterPro" id="IPR024775">
    <property type="entry name" value="DinB-like"/>
</dbReference>
<reference evidence="3 4" key="3">
    <citation type="submission" date="2020-08" db="EMBL/GenBank/DDBJ databases">
        <title>Genomic Encyclopedia of Type Strains, Phase IV (KMG-IV): sequencing the most valuable type-strain genomes for metagenomic binning, comparative biology and taxonomic classification.</title>
        <authorList>
            <person name="Goeker M."/>
        </authorList>
    </citation>
    <scope>NUCLEOTIDE SEQUENCE [LARGE SCALE GENOMIC DNA]</scope>
    <source>
        <strain evidence="3 4">DSM 100774</strain>
    </source>
</reference>
<reference evidence="2" key="1">
    <citation type="journal article" date="2014" name="Int. J. Syst. Evol. Microbiol.">
        <title>Complete genome of a new Firmicutes species belonging to the dominant human colonic microbiota ('Ruminococcus bicirculans') reveals two chromosomes and a selective capacity to utilize plant glucans.</title>
        <authorList>
            <consortium name="NISC Comparative Sequencing Program"/>
            <person name="Wegmann U."/>
            <person name="Louis P."/>
            <person name="Goesmann A."/>
            <person name="Henrissat B."/>
            <person name="Duncan S.H."/>
            <person name="Flint H.J."/>
        </authorList>
    </citation>
    <scope>NUCLEOTIDE SEQUENCE</scope>
    <source>
        <strain evidence="2">CGMCC 1.15287</strain>
    </source>
</reference>
<sequence length="160" mass="17795">MQVKLEKELELIRYVRHSILETIADLSTEQMNLVPTNMKNNLIWNVGHLVFTQQMLCYQLGGITPTIDIPYFAQFSPDTHPGAFINDTEIEKIKDAFSEAFEKLADDVASGKLDHYAAWDLPSGIAIEGIEDAIATNAVHEGRHFGVIISLTKLVANPAD</sequence>
<dbReference type="RefSeq" id="WP_183765868.1">
    <property type="nucleotide sequence ID" value="NZ_BMHZ01000003.1"/>
</dbReference>
<comment type="caution">
    <text evidence="3">The sequence shown here is derived from an EMBL/GenBank/DDBJ whole genome shotgun (WGS) entry which is preliminary data.</text>
</comment>
<dbReference type="SUPFAM" id="SSF109854">
    <property type="entry name" value="DinB/YfiT-like putative metalloenzymes"/>
    <property type="match status" value="1"/>
</dbReference>